<dbReference type="Gene3D" id="3.40.1160.10">
    <property type="entry name" value="Acetylglutamate kinase-like"/>
    <property type="match status" value="1"/>
</dbReference>
<proteinExistence type="predicted"/>
<evidence type="ECO:0000256" key="1">
    <source>
        <dbReference type="ARBA" id="ARBA00022679"/>
    </source>
</evidence>
<dbReference type="Pfam" id="PF00696">
    <property type="entry name" value="AA_kinase"/>
    <property type="match status" value="1"/>
</dbReference>
<evidence type="ECO:0000256" key="5">
    <source>
        <dbReference type="SAM" id="MobiDB-lite"/>
    </source>
</evidence>
<feature type="compositionally biased region" description="Basic and acidic residues" evidence="5">
    <location>
        <begin position="1"/>
        <end position="10"/>
    </location>
</feature>
<feature type="domain" description="Aspartate/glutamate/uridylate kinase" evidence="6">
    <location>
        <begin position="39"/>
        <end position="258"/>
    </location>
</feature>
<protein>
    <recommendedName>
        <fullName evidence="6">Aspartate/glutamate/uridylate kinase domain-containing protein</fullName>
    </recommendedName>
</protein>
<keyword evidence="4" id="KW-0067">ATP-binding</keyword>
<feature type="compositionally biased region" description="Low complexity" evidence="5">
    <location>
        <begin position="13"/>
        <end position="25"/>
    </location>
</feature>
<dbReference type="InterPro" id="IPR036393">
    <property type="entry name" value="AceGlu_kinase-like_sf"/>
</dbReference>
<dbReference type="GO" id="GO:0004349">
    <property type="term" value="F:glutamate 5-kinase activity"/>
    <property type="evidence" value="ECO:0007669"/>
    <property type="project" value="InterPro"/>
</dbReference>
<dbReference type="InterPro" id="IPR001048">
    <property type="entry name" value="Asp/Glu/Uridylate_kinase"/>
</dbReference>
<dbReference type="EMBL" id="JAAZKV010000025">
    <property type="protein sequence ID" value="NMA44815.1"/>
    <property type="molecule type" value="Genomic_DNA"/>
</dbReference>
<dbReference type="GO" id="GO:0005829">
    <property type="term" value="C:cytosol"/>
    <property type="evidence" value="ECO:0007669"/>
    <property type="project" value="TreeGrafter"/>
</dbReference>
<dbReference type="Proteomes" id="UP000526302">
    <property type="component" value="Unassembled WGS sequence"/>
</dbReference>
<dbReference type="InterPro" id="IPR011529">
    <property type="entry name" value="Glu_5kinase"/>
</dbReference>
<dbReference type="PRINTS" id="PR00474">
    <property type="entry name" value="GLU5KINASE"/>
</dbReference>
<keyword evidence="1" id="KW-0808">Transferase</keyword>
<dbReference type="AlphaFoldDB" id="A0A7K4C051"/>
<feature type="region of interest" description="Disordered" evidence="5">
    <location>
        <begin position="1"/>
        <end position="28"/>
    </location>
</feature>
<accession>A0A7K4C051</accession>
<dbReference type="PANTHER" id="PTHR43654">
    <property type="entry name" value="GLUTAMATE 5-KINASE"/>
    <property type="match status" value="1"/>
</dbReference>
<name>A0A7K4C051_9ARCH</name>
<evidence type="ECO:0000256" key="3">
    <source>
        <dbReference type="ARBA" id="ARBA00022777"/>
    </source>
</evidence>
<sequence length="287" mass="32109">MENKKNKEESNENNDWNNNNWSNTNESDDEFDLKNYKNVIIKIGTNTIMKNEEINKEFLTNLTIKVGELIKSGKKVCIVSSGAIGLGKKATNFNPTIIKEQQGLAAIGQIKLMQEYQKRFENIGFEVGQVLLSQQDLLNKECLNNIKNAFDFLFEQKIIPIINENDVVATEELRKNGSFSDNDALASLLATKIETDLLIIITEKGGLVGKSGKILKKFYHENELANLENTKGGRGGMETKIKAITLATTNKCDCFITSSKEINNIENKNVIGTFCKSVPKKLSFKTS</sequence>
<dbReference type="InterPro" id="IPR001057">
    <property type="entry name" value="Glu/AcGlu_kinase"/>
</dbReference>
<dbReference type="PIRSF" id="PIRSF000729">
    <property type="entry name" value="GK"/>
    <property type="match status" value="1"/>
</dbReference>
<dbReference type="SUPFAM" id="SSF53633">
    <property type="entry name" value="Carbamate kinase-like"/>
    <property type="match status" value="1"/>
</dbReference>
<reference evidence="7 8" key="1">
    <citation type="journal article" date="2020" name="Biotechnol. Biofuels">
        <title>New insights from the biogas microbiome by comprehensive genome-resolved metagenomics of nearly 1600 species originating from multiple anaerobic digesters.</title>
        <authorList>
            <person name="Campanaro S."/>
            <person name="Treu L."/>
            <person name="Rodriguez-R L.M."/>
            <person name="Kovalovszki A."/>
            <person name="Ziels R.M."/>
            <person name="Maus I."/>
            <person name="Zhu X."/>
            <person name="Kougias P.G."/>
            <person name="Basile A."/>
            <person name="Luo G."/>
            <person name="Schluter A."/>
            <person name="Konstantinidis K.T."/>
            <person name="Angelidaki I."/>
        </authorList>
    </citation>
    <scope>NUCLEOTIDE SEQUENCE [LARGE SCALE GENOMIC DNA]</scope>
    <source>
        <strain evidence="7">AS22ysBPME_79</strain>
    </source>
</reference>
<evidence type="ECO:0000313" key="8">
    <source>
        <dbReference type="Proteomes" id="UP000526302"/>
    </source>
</evidence>
<dbReference type="PANTHER" id="PTHR43654:SF1">
    <property type="entry name" value="ISOPENTENYL PHOSPHATE KINASE"/>
    <property type="match status" value="1"/>
</dbReference>
<keyword evidence="3" id="KW-0418">Kinase</keyword>
<keyword evidence="2" id="KW-0547">Nucleotide-binding</keyword>
<evidence type="ECO:0000313" key="7">
    <source>
        <dbReference type="EMBL" id="NMA44815.1"/>
    </source>
</evidence>
<dbReference type="GO" id="GO:0005524">
    <property type="term" value="F:ATP binding"/>
    <property type="evidence" value="ECO:0007669"/>
    <property type="project" value="UniProtKB-KW"/>
</dbReference>
<evidence type="ECO:0000256" key="4">
    <source>
        <dbReference type="ARBA" id="ARBA00022840"/>
    </source>
</evidence>
<comment type="caution">
    <text evidence="7">The sequence shown here is derived from an EMBL/GenBank/DDBJ whole genome shotgun (WGS) entry which is preliminary data.</text>
</comment>
<gene>
    <name evidence="7" type="ORF">GX950_03340</name>
</gene>
<evidence type="ECO:0000256" key="2">
    <source>
        <dbReference type="ARBA" id="ARBA00022741"/>
    </source>
</evidence>
<evidence type="ECO:0000259" key="6">
    <source>
        <dbReference type="Pfam" id="PF00696"/>
    </source>
</evidence>
<organism evidence="7 8">
    <name type="scientific">Candidatus Iainarchaeum sp</name>
    <dbReference type="NCBI Taxonomy" id="3101447"/>
    <lineage>
        <taxon>Archaea</taxon>
        <taxon>Candidatus Iainarchaeota</taxon>
        <taxon>Candidatus Iainarchaeia</taxon>
        <taxon>Candidatus Iainarchaeales</taxon>
        <taxon>Candidatus Iainarchaeaceae</taxon>
        <taxon>Candidatus Iainarchaeum</taxon>
    </lineage>
</organism>